<feature type="transmembrane region" description="Helical" evidence="8">
    <location>
        <begin position="35"/>
        <end position="54"/>
    </location>
</feature>
<dbReference type="AlphaFoldDB" id="A0A318RV04"/>
<dbReference type="PANTHER" id="PTHR34584">
    <property type="entry name" value="NA(+)/H(+) ANTIPORTER SUBUNIT E1"/>
    <property type="match status" value="1"/>
</dbReference>
<evidence type="ECO:0000256" key="4">
    <source>
        <dbReference type="ARBA" id="ARBA00022692"/>
    </source>
</evidence>
<name>A0A318RV04_WILLI</name>
<feature type="transmembrane region" description="Helical" evidence="8">
    <location>
        <begin position="98"/>
        <end position="118"/>
    </location>
</feature>
<dbReference type="OrthoDB" id="3556991at2"/>
<keyword evidence="4 8" id="KW-0812">Transmembrane</keyword>
<evidence type="ECO:0000256" key="1">
    <source>
        <dbReference type="ARBA" id="ARBA00004651"/>
    </source>
</evidence>
<dbReference type="InterPro" id="IPR002758">
    <property type="entry name" value="Cation_antiport_E"/>
</dbReference>
<evidence type="ECO:0000256" key="6">
    <source>
        <dbReference type="ARBA" id="ARBA00023136"/>
    </source>
</evidence>
<feature type="region of interest" description="Disordered" evidence="7">
    <location>
        <begin position="1"/>
        <end position="24"/>
    </location>
</feature>
<dbReference type="NCBIfam" id="NF006521">
    <property type="entry name" value="PRK08965.1-5"/>
    <property type="match status" value="1"/>
</dbReference>
<dbReference type="PANTHER" id="PTHR34584:SF1">
    <property type="entry name" value="NA(+)_H(+) ANTIPORTER SUBUNIT E1"/>
    <property type="match status" value="1"/>
</dbReference>
<feature type="transmembrane region" description="Helical" evidence="8">
    <location>
        <begin position="130"/>
        <end position="150"/>
    </location>
</feature>
<dbReference type="GO" id="GO:0008324">
    <property type="term" value="F:monoatomic cation transmembrane transporter activity"/>
    <property type="evidence" value="ECO:0007669"/>
    <property type="project" value="InterPro"/>
</dbReference>
<feature type="transmembrane region" description="Helical" evidence="8">
    <location>
        <begin position="75"/>
        <end position="92"/>
    </location>
</feature>
<comment type="subcellular location">
    <subcellularLocation>
        <location evidence="1">Cell membrane</location>
        <topology evidence="1">Multi-pass membrane protein</topology>
    </subcellularLocation>
</comment>
<proteinExistence type="inferred from homology"/>
<dbReference type="Proteomes" id="UP000247591">
    <property type="component" value="Unassembled WGS sequence"/>
</dbReference>
<sequence>MPCWGVVGEMSSTTTDSRPQPPPPRGPIRAALVNAWRFSVIFLAWYIARTIFWFRAKIQIKRWFGGNRREVAVRLWNVAWLTFVWVLLWGTYDLANVFTGIGVALLVLIALPLPRVPVEGRIHPLTLIELAARLIAAFFISSAQVAWAAIRPAKPPLSAVLRARLAIKSDMVLTLAVDYLNLVPGTMVVEIDHSRRLLYVHLFDASSPEKVKAFYKQIETIERLFIKGFERDDEWRASPYHGIDDDLSAGDYPRGGI</sequence>
<keyword evidence="5 8" id="KW-1133">Transmembrane helix</keyword>
<dbReference type="Pfam" id="PF01899">
    <property type="entry name" value="MNHE"/>
    <property type="match status" value="1"/>
</dbReference>
<keyword evidence="6 8" id="KW-0472">Membrane</keyword>
<evidence type="ECO:0000256" key="8">
    <source>
        <dbReference type="SAM" id="Phobius"/>
    </source>
</evidence>
<gene>
    <name evidence="9" type="ORF">DFR67_10721</name>
</gene>
<accession>A0A318RV04</accession>
<evidence type="ECO:0000256" key="7">
    <source>
        <dbReference type="SAM" id="MobiDB-lite"/>
    </source>
</evidence>
<evidence type="ECO:0000256" key="2">
    <source>
        <dbReference type="ARBA" id="ARBA00006228"/>
    </source>
</evidence>
<evidence type="ECO:0000256" key="3">
    <source>
        <dbReference type="ARBA" id="ARBA00022475"/>
    </source>
</evidence>
<dbReference type="GO" id="GO:0005886">
    <property type="term" value="C:plasma membrane"/>
    <property type="evidence" value="ECO:0007669"/>
    <property type="project" value="UniProtKB-SubCell"/>
</dbReference>
<comment type="caution">
    <text evidence="9">The sequence shown here is derived from an EMBL/GenBank/DDBJ whole genome shotgun (WGS) entry which is preliminary data.</text>
</comment>
<dbReference type="EMBL" id="QJSP01000007">
    <property type="protein sequence ID" value="PYE16781.1"/>
    <property type="molecule type" value="Genomic_DNA"/>
</dbReference>
<reference evidence="9 10" key="1">
    <citation type="submission" date="2018-06" db="EMBL/GenBank/DDBJ databases">
        <title>Genomic Encyclopedia of Type Strains, Phase IV (KMG-IV): sequencing the most valuable type-strain genomes for metagenomic binning, comparative biology and taxonomic classification.</title>
        <authorList>
            <person name="Goeker M."/>
        </authorList>
    </citation>
    <scope>NUCLEOTIDE SEQUENCE [LARGE SCALE GENOMIC DNA]</scope>
    <source>
        <strain evidence="9 10">DSM 45521</strain>
    </source>
</reference>
<keyword evidence="10" id="KW-1185">Reference proteome</keyword>
<evidence type="ECO:0000313" key="9">
    <source>
        <dbReference type="EMBL" id="PYE16781.1"/>
    </source>
</evidence>
<comment type="similarity">
    <text evidence="2">Belongs to the CPA3 antiporters (TC 2.A.63) subunit E family.</text>
</comment>
<keyword evidence="3" id="KW-1003">Cell membrane</keyword>
<protein>
    <submittedName>
        <fullName evidence="9">Multicomponent Na+:H+ antiporter subunit E</fullName>
    </submittedName>
</protein>
<evidence type="ECO:0000313" key="10">
    <source>
        <dbReference type="Proteomes" id="UP000247591"/>
    </source>
</evidence>
<evidence type="ECO:0000256" key="5">
    <source>
        <dbReference type="ARBA" id="ARBA00022989"/>
    </source>
</evidence>
<organism evidence="9 10">
    <name type="scientific">Williamsia limnetica</name>
    <dbReference type="NCBI Taxonomy" id="882452"/>
    <lineage>
        <taxon>Bacteria</taxon>
        <taxon>Bacillati</taxon>
        <taxon>Actinomycetota</taxon>
        <taxon>Actinomycetes</taxon>
        <taxon>Mycobacteriales</taxon>
        <taxon>Nocardiaceae</taxon>
        <taxon>Williamsia</taxon>
    </lineage>
</organism>